<dbReference type="RefSeq" id="WP_067421124.1">
    <property type="nucleotide sequence ID" value="NZ_LZEX01000001.1"/>
</dbReference>
<evidence type="ECO:0008006" key="4">
    <source>
        <dbReference type="Google" id="ProtNLM"/>
    </source>
</evidence>
<dbReference type="Proteomes" id="UP000092247">
    <property type="component" value="Unassembled WGS sequence"/>
</dbReference>
<comment type="caution">
    <text evidence="2">The sequence shown here is derived from an EMBL/GenBank/DDBJ whole genome shotgun (WGS) entry which is preliminary data.</text>
</comment>
<proteinExistence type="predicted"/>
<organism evidence="2 3">
    <name type="scientific">Morganella psychrotolerans</name>
    <dbReference type="NCBI Taxonomy" id="368603"/>
    <lineage>
        <taxon>Bacteria</taxon>
        <taxon>Pseudomonadati</taxon>
        <taxon>Pseudomonadota</taxon>
        <taxon>Gammaproteobacteria</taxon>
        <taxon>Enterobacterales</taxon>
        <taxon>Morganellaceae</taxon>
        <taxon>Morganella</taxon>
    </lineage>
</organism>
<reference evidence="2 3" key="1">
    <citation type="submission" date="2016-06" db="EMBL/GenBank/DDBJ databases">
        <authorList>
            <person name="Kjaerup R.B."/>
            <person name="Dalgaard T.S."/>
            <person name="Juul-Madsen H.R."/>
        </authorList>
    </citation>
    <scope>NUCLEOTIDE SEQUENCE [LARGE SCALE GENOMIC DNA]</scope>
    <source>
        <strain evidence="2 3">GCSL-Mp3</strain>
    </source>
</reference>
<dbReference type="EMBL" id="LZEX01000001">
    <property type="protein sequence ID" value="OBU11687.1"/>
    <property type="molecule type" value="Genomic_DNA"/>
</dbReference>
<protein>
    <recommendedName>
        <fullName evidence="4">DUF1161 domain-containing protein</fullName>
    </recommendedName>
</protein>
<dbReference type="AlphaFoldDB" id="A0A1B8HQW7"/>
<evidence type="ECO:0000313" key="3">
    <source>
        <dbReference type="Proteomes" id="UP000092247"/>
    </source>
</evidence>
<feature type="chain" id="PRO_5008609954" description="DUF1161 domain-containing protein" evidence="1">
    <location>
        <begin position="20"/>
        <end position="112"/>
    </location>
</feature>
<name>A0A1B8HQW7_9GAMM</name>
<feature type="signal peptide" evidence="1">
    <location>
        <begin position="1"/>
        <end position="19"/>
    </location>
</feature>
<keyword evidence="1" id="KW-0732">Signal</keyword>
<evidence type="ECO:0000313" key="2">
    <source>
        <dbReference type="EMBL" id="OBU11687.1"/>
    </source>
</evidence>
<sequence length="112" mass="12224">MRKIIVGVSLSLICFSGMATTYTKEQLNSMVGAGNYPEQGETRVVDSKPMAFEDCKNAASNMFSAISDHYPVRTVVDSSLLYIGKAWTNDGVVMVACSEPDKKMVVSQSPYK</sequence>
<evidence type="ECO:0000256" key="1">
    <source>
        <dbReference type="SAM" id="SignalP"/>
    </source>
</evidence>
<accession>A0A1B8HQW7</accession>
<gene>
    <name evidence="2" type="ORF">AYY17_03005</name>
</gene>